<organism evidence="3 9">
    <name type="scientific">Neisseria brasiliensis</name>
    <dbReference type="NCBI Taxonomy" id="2666100"/>
    <lineage>
        <taxon>Bacteria</taxon>
        <taxon>Pseudomonadati</taxon>
        <taxon>Pseudomonadota</taxon>
        <taxon>Betaproteobacteria</taxon>
        <taxon>Neisseriales</taxon>
        <taxon>Neisseriaceae</taxon>
        <taxon>Neisseria</taxon>
    </lineage>
</organism>
<evidence type="ECO:0000313" key="9">
    <source>
        <dbReference type="Proteomes" id="UP000486297"/>
    </source>
</evidence>
<dbReference type="SUPFAM" id="SSF53098">
    <property type="entry name" value="Ribonuclease H-like"/>
    <property type="match status" value="1"/>
</dbReference>
<name>A0A5Q3S1D4_9NEIS</name>
<dbReference type="EMBL" id="WJXO01000001">
    <property type="protein sequence ID" value="MRN37083.1"/>
    <property type="molecule type" value="Genomic_DNA"/>
</dbReference>
<dbReference type="RefSeq" id="WP_154143176.1">
    <property type="nucleotide sequence ID" value="NZ_CP046027.1"/>
</dbReference>
<dbReference type="Pfam" id="PF00665">
    <property type="entry name" value="rve"/>
    <property type="match status" value="1"/>
</dbReference>
<evidence type="ECO:0000313" key="8">
    <source>
        <dbReference type="EMBL" id="MRN39229.1"/>
    </source>
</evidence>
<dbReference type="InterPro" id="IPR012337">
    <property type="entry name" value="RNaseH-like_sf"/>
</dbReference>
<dbReference type="GO" id="GO:0032196">
    <property type="term" value="P:transposition"/>
    <property type="evidence" value="ECO:0007669"/>
    <property type="project" value="TreeGrafter"/>
</dbReference>
<dbReference type="EMBL" id="WJXO01000001">
    <property type="protein sequence ID" value="MRN38750.1"/>
    <property type="molecule type" value="Genomic_DNA"/>
</dbReference>
<dbReference type="Proteomes" id="UP000486297">
    <property type="component" value="Unassembled WGS sequence"/>
</dbReference>
<dbReference type="GO" id="GO:0015074">
    <property type="term" value="P:DNA integration"/>
    <property type="evidence" value="ECO:0007669"/>
    <property type="project" value="InterPro"/>
</dbReference>
<evidence type="ECO:0000313" key="5">
    <source>
        <dbReference type="EMBL" id="MRN38062.1"/>
    </source>
</evidence>
<dbReference type="EMBL" id="WJXO01000002">
    <property type="protein sequence ID" value="MRN39229.1"/>
    <property type="molecule type" value="Genomic_DNA"/>
</dbReference>
<dbReference type="InterPro" id="IPR053392">
    <property type="entry name" value="Transposase_IS30-like"/>
</dbReference>
<gene>
    <name evidence="3" type="ORF">GJU80_00350</name>
    <name evidence="4" type="ORF">GJU80_00770</name>
    <name evidence="5" type="ORF">GJU80_06075</name>
    <name evidence="6" type="ORF">GJU80_09725</name>
    <name evidence="7" type="ORF">GJU80_10280</name>
    <name evidence="8" type="ORF">GJU80_12275</name>
</gene>
<dbReference type="SUPFAM" id="SSF46689">
    <property type="entry name" value="Homeodomain-like"/>
    <property type="match status" value="1"/>
</dbReference>
<sequence>MTYTQLTSHQRYYISRHYRNLPLNQIAQNIGCHPATVSREIRRHSVNGTYCYRKAQQQSEVKKKNKKPTKLTTAVKQTVNKLITQKYSPEQVCGYLLKHQHIKLHHSTLYRYLAKDRQNGGDLYTHLRIVSKPYRRKYGSGAWTKGSVPDRTDIEHRPAIVDQKERVGDFEMDTIVGKDQKSGLVVAVERKTKFVVIRKISNFKAEDVARVVIRALKPFKDIIQTITLDNGKEFYRHKTFAKALGAETYFCRPYHSWEKGLVENTNGLIRQYFPKGTDFRKLGAKKIKAVEEALNRRPRKTLDYETPGDLFSAALANGI</sequence>
<dbReference type="PANTHER" id="PTHR10948">
    <property type="entry name" value="TRANSPOSASE"/>
    <property type="match status" value="1"/>
</dbReference>
<dbReference type="GO" id="GO:0003676">
    <property type="term" value="F:nucleic acid binding"/>
    <property type="evidence" value="ECO:0007669"/>
    <property type="project" value="InterPro"/>
</dbReference>
<dbReference type="InterPro" id="IPR009057">
    <property type="entry name" value="Homeodomain-like_sf"/>
</dbReference>
<proteinExistence type="predicted"/>
<dbReference type="NCBIfam" id="NF033563">
    <property type="entry name" value="transpos_IS30"/>
    <property type="match status" value="1"/>
</dbReference>
<dbReference type="EMBL" id="WJXO01000001">
    <property type="protein sequence ID" value="MRN38854.1"/>
    <property type="molecule type" value="Genomic_DNA"/>
</dbReference>
<dbReference type="EMBL" id="WJXO01000001">
    <property type="protein sequence ID" value="MRN37004.1"/>
    <property type="molecule type" value="Genomic_DNA"/>
</dbReference>
<dbReference type="PROSITE" id="PS50994">
    <property type="entry name" value="INTEGRASE"/>
    <property type="match status" value="1"/>
</dbReference>
<evidence type="ECO:0000313" key="3">
    <source>
        <dbReference type="EMBL" id="MRN37004.1"/>
    </source>
</evidence>
<evidence type="ECO:0000313" key="6">
    <source>
        <dbReference type="EMBL" id="MRN38750.1"/>
    </source>
</evidence>
<dbReference type="GO" id="GO:0006310">
    <property type="term" value="P:DNA recombination"/>
    <property type="evidence" value="ECO:0007669"/>
    <property type="project" value="UniProtKB-KW"/>
</dbReference>
<reference evidence="3" key="1">
    <citation type="journal article" name="Emerg. Infect. Dis.">
        <title>Two cases of a newly characterized neisseria species.</title>
        <authorList>
            <person name="Mustapha M."/>
            <person name="Lemos A.P.S."/>
            <person name="Harrison L.H."/>
            <person name="Vantyne D."/>
            <person name="Sacchi C.T."/>
        </authorList>
    </citation>
    <scope>NUCLEOTIDE SEQUENCE</scope>
    <source>
        <strain evidence="3">N.95.16</strain>
    </source>
</reference>
<evidence type="ECO:0000259" key="2">
    <source>
        <dbReference type="PROSITE" id="PS50994"/>
    </source>
</evidence>
<dbReference type="InterPro" id="IPR025246">
    <property type="entry name" value="IS30-like_HTH"/>
</dbReference>
<dbReference type="PANTHER" id="PTHR10948:SF23">
    <property type="entry name" value="TRANSPOSASE INSI FOR INSERTION SEQUENCE ELEMENT IS30A-RELATED"/>
    <property type="match status" value="1"/>
</dbReference>
<dbReference type="GO" id="GO:0004803">
    <property type="term" value="F:transposase activity"/>
    <property type="evidence" value="ECO:0007669"/>
    <property type="project" value="TreeGrafter"/>
</dbReference>
<dbReference type="InterPro" id="IPR001584">
    <property type="entry name" value="Integrase_cat-core"/>
</dbReference>
<dbReference type="Pfam" id="PF13936">
    <property type="entry name" value="HTH_38"/>
    <property type="match status" value="1"/>
</dbReference>
<keyword evidence="1" id="KW-0233">DNA recombination</keyword>
<keyword evidence="9" id="KW-1185">Reference proteome</keyword>
<dbReference type="GO" id="GO:0005829">
    <property type="term" value="C:cytosol"/>
    <property type="evidence" value="ECO:0007669"/>
    <property type="project" value="TreeGrafter"/>
</dbReference>
<evidence type="ECO:0000313" key="7">
    <source>
        <dbReference type="EMBL" id="MRN38854.1"/>
    </source>
</evidence>
<comment type="caution">
    <text evidence="3">The sequence shown here is derived from an EMBL/GenBank/DDBJ whole genome shotgun (WGS) entry which is preliminary data.</text>
</comment>
<dbReference type="InterPro" id="IPR051917">
    <property type="entry name" value="Transposase-Integrase"/>
</dbReference>
<evidence type="ECO:0000256" key="1">
    <source>
        <dbReference type="ARBA" id="ARBA00023172"/>
    </source>
</evidence>
<dbReference type="Gene3D" id="3.30.420.10">
    <property type="entry name" value="Ribonuclease H-like superfamily/Ribonuclease H"/>
    <property type="match status" value="1"/>
</dbReference>
<dbReference type="InterPro" id="IPR036397">
    <property type="entry name" value="RNaseH_sf"/>
</dbReference>
<dbReference type="EMBL" id="WJXO01000001">
    <property type="protein sequence ID" value="MRN38062.1"/>
    <property type="molecule type" value="Genomic_DNA"/>
</dbReference>
<dbReference type="AlphaFoldDB" id="A0A5Q3S1D4"/>
<feature type="domain" description="Integrase catalytic" evidence="2">
    <location>
        <begin position="154"/>
        <end position="315"/>
    </location>
</feature>
<evidence type="ECO:0000313" key="4">
    <source>
        <dbReference type="EMBL" id="MRN37083.1"/>
    </source>
</evidence>
<protein>
    <submittedName>
        <fullName evidence="3">IS30 family transposase</fullName>
    </submittedName>
</protein>
<accession>A0A5Q3S1D4</accession>